<name>A0A8X6YB55_9ARAC</name>
<sequence>MRQKGHNLNRILLKDQWWLETQKKFLQTFPNEIEDEEEPAILKKKELKLPFLTSQFEQQVCEESVPVFKKKLDEPILELNEDILSNHPSDNKYIALKSALLSRLTFSRRRKFKNLIDLEGHITVLL</sequence>
<protein>
    <submittedName>
        <fullName evidence="1">Uncharacterized protein</fullName>
    </submittedName>
</protein>
<evidence type="ECO:0000313" key="1">
    <source>
        <dbReference type="EMBL" id="GFY69565.1"/>
    </source>
</evidence>
<dbReference type="EMBL" id="BMAV01017709">
    <property type="protein sequence ID" value="GFY69565.1"/>
    <property type="molecule type" value="Genomic_DNA"/>
</dbReference>
<accession>A0A8X6YB55</accession>
<gene>
    <name evidence="1" type="ORF">TNIN_12831</name>
</gene>
<reference evidence="1" key="1">
    <citation type="submission" date="2020-08" db="EMBL/GenBank/DDBJ databases">
        <title>Multicomponent nature underlies the extraordinary mechanical properties of spider dragline silk.</title>
        <authorList>
            <person name="Kono N."/>
            <person name="Nakamura H."/>
            <person name="Mori M."/>
            <person name="Yoshida Y."/>
            <person name="Ohtoshi R."/>
            <person name="Malay A.D."/>
            <person name="Moran D.A.P."/>
            <person name="Tomita M."/>
            <person name="Numata K."/>
            <person name="Arakawa K."/>
        </authorList>
    </citation>
    <scope>NUCLEOTIDE SEQUENCE</scope>
</reference>
<evidence type="ECO:0000313" key="2">
    <source>
        <dbReference type="Proteomes" id="UP000886998"/>
    </source>
</evidence>
<proteinExistence type="predicted"/>
<dbReference type="AlphaFoldDB" id="A0A8X6YB55"/>
<dbReference type="Proteomes" id="UP000886998">
    <property type="component" value="Unassembled WGS sequence"/>
</dbReference>
<keyword evidence="2" id="KW-1185">Reference proteome</keyword>
<comment type="caution">
    <text evidence="1">The sequence shown here is derived from an EMBL/GenBank/DDBJ whole genome shotgun (WGS) entry which is preliminary data.</text>
</comment>
<organism evidence="1 2">
    <name type="scientific">Trichonephila inaurata madagascariensis</name>
    <dbReference type="NCBI Taxonomy" id="2747483"/>
    <lineage>
        <taxon>Eukaryota</taxon>
        <taxon>Metazoa</taxon>
        <taxon>Ecdysozoa</taxon>
        <taxon>Arthropoda</taxon>
        <taxon>Chelicerata</taxon>
        <taxon>Arachnida</taxon>
        <taxon>Araneae</taxon>
        <taxon>Araneomorphae</taxon>
        <taxon>Entelegynae</taxon>
        <taxon>Araneoidea</taxon>
        <taxon>Nephilidae</taxon>
        <taxon>Trichonephila</taxon>
        <taxon>Trichonephila inaurata</taxon>
    </lineage>
</organism>